<evidence type="ECO:0000313" key="6">
    <source>
        <dbReference type="EMBL" id="MTE21958.1"/>
    </source>
</evidence>
<dbReference type="Proteomes" id="UP000473014">
    <property type="component" value="Unassembled WGS sequence"/>
</dbReference>
<comment type="caution">
    <text evidence="6">The sequence shown here is derived from an EMBL/GenBank/DDBJ whole genome shotgun (WGS) entry which is preliminary data.</text>
</comment>
<dbReference type="PRINTS" id="PR00778">
    <property type="entry name" value="HTHARSR"/>
</dbReference>
<dbReference type="SUPFAM" id="SSF46785">
    <property type="entry name" value="Winged helix' DNA-binding domain"/>
    <property type="match status" value="1"/>
</dbReference>
<dbReference type="InterPro" id="IPR051081">
    <property type="entry name" value="HTH_MetalResp_TranReg"/>
</dbReference>
<evidence type="ECO:0000259" key="5">
    <source>
        <dbReference type="PROSITE" id="PS50987"/>
    </source>
</evidence>
<evidence type="ECO:0000313" key="7">
    <source>
        <dbReference type="Proteomes" id="UP000473014"/>
    </source>
</evidence>
<keyword evidence="3" id="KW-0804">Transcription</keyword>
<evidence type="ECO:0000256" key="2">
    <source>
        <dbReference type="ARBA" id="ARBA00023125"/>
    </source>
</evidence>
<dbReference type="GO" id="GO:0003677">
    <property type="term" value="F:DNA binding"/>
    <property type="evidence" value="ECO:0007669"/>
    <property type="project" value="UniProtKB-KW"/>
</dbReference>
<evidence type="ECO:0000256" key="1">
    <source>
        <dbReference type="ARBA" id="ARBA00023015"/>
    </source>
</evidence>
<dbReference type="PANTHER" id="PTHR33154">
    <property type="entry name" value="TRANSCRIPTIONAL REGULATOR, ARSR FAMILY"/>
    <property type="match status" value="1"/>
</dbReference>
<accession>A0A6G2BI64</accession>
<dbReference type="RefSeq" id="WP_162466602.1">
    <property type="nucleotide sequence ID" value="NZ_WIXO01000001.1"/>
</dbReference>
<dbReference type="AlphaFoldDB" id="A0A6G2BI64"/>
<organism evidence="6 7">
    <name type="scientific">Streptomyces taklimakanensis</name>
    <dbReference type="NCBI Taxonomy" id="2569853"/>
    <lineage>
        <taxon>Bacteria</taxon>
        <taxon>Bacillati</taxon>
        <taxon>Actinomycetota</taxon>
        <taxon>Actinomycetes</taxon>
        <taxon>Kitasatosporales</taxon>
        <taxon>Streptomycetaceae</taxon>
        <taxon>Streptomyces</taxon>
    </lineage>
</organism>
<protein>
    <submittedName>
        <fullName evidence="6">Helix-turn-helix domain-containing protein</fullName>
    </submittedName>
</protein>
<sequence>MTPRSQSPPAVRELDHPAADEIRLEEVLHALSDPVRLRIVRTLATAEEELPCSGFELPVSKSTTTHHFRVLRESGVISQSYRGTAKMSELRRGELEALFPGLLDAVLAAAARQAGRGCGPPEPDRRRPRSGGAVPGGPEHRARST</sequence>
<dbReference type="Pfam" id="PF12840">
    <property type="entry name" value="HTH_20"/>
    <property type="match status" value="1"/>
</dbReference>
<evidence type="ECO:0000256" key="4">
    <source>
        <dbReference type="SAM" id="MobiDB-lite"/>
    </source>
</evidence>
<gene>
    <name evidence="6" type="ORF">F0L17_23155</name>
</gene>
<dbReference type="EMBL" id="WIXO01000001">
    <property type="protein sequence ID" value="MTE21958.1"/>
    <property type="molecule type" value="Genomic_DNA"/>
</dbReference>
<keyword evidence="1" id="KW-0805">Transcription regulation</keyword>
<dbReference type="GO" id="GO:0003700">
    <property type="term" value="F:DNA-binding transcription factor activity"/>
    <property type="evidence" value="ECO:0007669"/>
    <property type="project" value="InterPro"/>
</dbReference>
<name>A0A6G2BI64_9ACTN</name>
<reference evidence="6 7" key="1">
    <citation type="submission" date="2019-11" db="EMBL/GenBank/DDBJ databases">
        <authorList>
            <person name="Yuan L."/>
        </authorList>
    </citation>
    <scope>NUCLEOTIDE SEQUENCE [LARGE SCALE GENOMIC DNA]</scope>
    <source>
        <strain evidence="6 7">TRM43335</strain>
    </source>
</reference>
<dbReference type="SMART" id="SM00418">
    <property type="entry name" value="HTH_ARSR"/>
    <property type="match status" value="1"/>
</dbReference>
<dbReference type="InterPro" id="IPR001845">
    <property type="entry name" value="HTH_ArsR_DNA-bd_dom"/>
</dbReference>
<keyword evidence="7" id="KW-1185">Reference proteome</keyword>
<dbReference type="CDD" id="cd00090">
    <property type="entry name" value="HTH_ARSR"/>
    <property type="match status" value="1"/>
</dbReference>
<dbReference type="InterPro" id="IPR036390">
    <property type="entry name" value="WH_DNA-bd_sf"/>
</dbReference>
<dbReference type="InterPro" id="IPR011991">
    <property type="entry name" value="ArsR-like_HTH"/>
</dbReference>
<dbReference type="PROSITE" id="PS50987">
    <property type="entry name" value="HTH_ARSR_2"/>
    <property type="match status" value="1"/>
</dbReference>
<evidence type="ECO:0000256" key="3">
    <source>
        <dbReference type="ARBA" id="ARBA00023163"/>
    </source>
</evidence>
<dbReference type="Gene3D" id="1.10.10.10">
    <property type="entry name" value="Winged helix-like DNA-binding domain superfamily/Winged helix DNA-binding domain"/>
    <property type="match status" value="1"/>
</dbReference>
<keyword evidence="2" id="KW-0238">DNA-binding</keyword>
<proteinExistence type="predicted"/>
<dbReference type="PANTHER" id="PTHR33154:SF12">
    <property type="entry name" value="TRANSCRIPTIONAL REGULATORY PROTEIN"/>
    <property type="match status" value="1"/>
</dbReference>
<dbReference type="InterPro" id="IPR036388">
    <property type="entry name" value="WH-like_DNA-bd_sf"/>
</dbReference>
<feature type="domain" description="HTH arsR-type" evidence="5">
    <location>
        <begin position="16"/>
        <end position="110"/>
    </location>
</feature>
<feature type="region of interest" description="Disordered" evidence="4">
    <location>
        <begin position="111"/>
        <end position="145"/>
    </location>
</feature>